<evidence type="ECO:0000256" key="1">
    <source>
        <dbReference type="ARBA" id="ARBA00022884"/>
    </source>
</evidence>
<accession>A0A9Q0HIJ8</accession>
<dbReference type="EMBL" id="JAMYWD010000007">
    <property type="protein sequence ID" value="KAJ4964902.1"/>
    <property type="molecule type" value="Genomic_DNA"/>
</dbReference>
<feature type="domain" description="HTH La-type RNA-binding" evidence="4">
    <location>
        <begin position="335"/>
        <end position="425"/>
    </location>
</feature>
<reference evidence="5" key="1">
    <citation type="journal article" date="2023" name="Plant J.">
        <title>The genome of the king protea, Protea cynaroides.</title>
        <authorList>
            <person name="Chang J."/>
            <person name="Duong T.A."/>
            <person name="Schoeman C."/>
            <person name="Ma X."/>
            <person name="Roodt D."/>
            <person name="Barker N."/>
            <person name="Li Z."/>
            <person name="Van de Peer Y."/>
            <person name="Mizrachi E."/>
        </authorList>
    </citation>
    <scope>NUCLEOTIDE SEQUENCE</scope>
    <source>
        <tissue evidence="5">Young leaves</tissue>
    </source>
</reference>
<proteinExistence type="predicted"/>
<dbReference type="Pfam" id="PF05383">
    <property type="entry name" value="La"/>
    <property type="match status" value="1"/>
</dbReference>
<dbReference type="SUPFAM" id="SSF46785">
    <property type="entry name" value="Winged helix' DNA-binding domain"/>
    <property type="match status" value="1"/>
</dbReference>
<feature type="compositionally biased region" description="Low complexity" evidence="3">
    <location>
        <begin position="99"/>
        <end position="153"/>
    </location>
</feature>
<feature type="compositionally biased region" description="Basic and acidic residues" evidence="3">
    <location>
        <begin position="475"/>
        <end position="487"/>
    </location>
</feature>
<dbReference type="GO" id="GO:0003723">
    <property type="term" value="F:RNA binding"/>
    <property type="evidence" value="ECO:0007669"/>
    <property type="project" value="UniProtKB-UniRule"/>
</dbReference>
<sequence>MADQSCSSNPWSKSTEPVMDSAVDSSSWSAFYQRVPSSEMIPASSCLPVSSTCVESEIGDSISTKITAKNDIDCFSTINSPVSASICVSVYDSGIGLESISSSSSSPSPMSRGTGSESIPSTSSSPTLMSRGTGSESIASSSSSYTLTTRVTRPIQSESSRGHSYGYKQNHHQHYSSGRLPPNQRGNGLNAKGEDGFPNQNFSNRRHQQQRGVNNWNHKRGGFNGNHNSGLVNLQQHSHHGFVNAPPQNFGPLPFPHPFPHSTPMINPLYVNVNVNFPPPPSPDLIPGYMLPYDYYNNSYFSVPPVPPLPPIPSLPPYVDALSGGALTYDQPNLPNPEVELCNRIRHQIEYYFSKENLVKDAYLKSLMDDEGWVPVHLIAEFRRVKAMTNDLNLILRALQPSVFVEVQLINPMASAMDRCRTFMSSISSIEKERDEAVGLYEAQVLEVTRMSDELQTIKATAEAEKKKASREKKKAKEEKKRAEDAIAAKASLEEENSELKKVKDESDRKFADLELKLREVEGSIRGRIYK</sequence>
<dbReference type="InterPro" id="IPR006630">
    <property type="entry name" value="La_HTH"/>
</dbReference>
<feature type="region of interest" description="Disordered" evidence="3">
    <location>
        <begin position="99"/>
        <end position="226"/>
    </location>
</feature>
<dbReference type="InterPro" id="IPR045180">
    <property type="entry name" value="La_dom_prot"/>
</dbReference>
<dbReference type="PROSITE" id="PS50961">
    <property type="entry name" value="HTH_LA"/>
    <property type="match status" value="1"/>
</dbReference>
<protein>
    <recommendedName>
        <fullName evidence="4">HTH La-type RNA-binding domain-containing protein</fullName>
    </recommendedName>
</protein>
<evidence type="ECO:0000256" key="3">
    <source>
        <dbReference type="SAM" id="MobiDB-lite"/>
    </source>
</evidence>
<dbReference type="OrthoDB" id="340227at2759"/>
<dbReference type="CDD" id="cd07323">
    <property type="entry name" value="LAM"/>
    <property type="match status" value="1"/>
</dbReference>
<dbReference type="PANTHER" id="PTHR22792">
    <property type="entry name" value="LUPUS LA PROTEIN-RELATED"/>
    <property type="match status" value="1"/>
</dbReference>
<dbReference type="SMART" id="SM00715">
    <property type="entry name" value="LA"/>
    <property type="match status" value="1"/>
</dbReference>
<dbReference type="AlphaFoldDB" id="A0A9Q0HIJ8"/>
<feature type="region of interest" description="Disordered" evidence="3">
    <location>
        <begin position="1"/>
        <end position="20"/>
    </location>
</feature>
<evidence type="ECO:0000259" key="4">
    <source>
        <dbReference type="PROSITE" id="PS50961"/>
    </source>
</evidence>
<dbReference type="Gene3D" id="1.10.10.10">
    <property type="entry name" value="Winged helix-like DNA-binding domain superfamily/Winged helix DNA-binding domain"/>
    <property type="match status" value="1"/>
</dbReference>
<evidence type="ECO:0000313" key="6">
    <source>
        <dbReference type="Proteomes" id="UP001141806"/>
    </source>
</evidence>
<feature type="compositionally biased region" description="Polar residues" evidence="3">
    <location>
        <begin position="1"/>
        <end position="15"/>
    </location>
</feature>
<comment type="caution">
    <text evidence="5">The sequence shown here is derived from an EMBL/GenBank/DDBJ whole genome shotgun (WGS) entry which is preliminary data.</text>
</comment>
<evidence type="ECO:0000256" key="2">
    <source>
        <dbReference type="PROSITE-ProRule" id="PRU00332"/>
    </source>
</evidence>
<keyword evidence="1 2" id="KW-0694">RNA-binding</keyword>
<evidence type="ECO:0000313" key="5">
    <source>
        <dbReference type="EMBL" id="KAJ4964902.1"/>
    </source>
</evidence>
<feature type="region of interest" description="Disordered" evidence="3">
    <location>
        <begin position="463"/>
        <end position="507"/>
    </location>
</feature>
<dbReference type="InterPro" id="IPR036388">
    <property type="entry name" value="WH-like_DNA-bd_sf"/>
</dbReference>
<feature type="compositionally biased region" description="Basic and acidic residues" evidence="3">
    <location>
        <begin position="498"/>
        <end position="507"/>
    </location>
</feature>
<dbReference type="Proteomes" id="UP001141806">
    <property type="component" value="Unassembled WGS sequence"/>
</dbReference>
<organism evidence="5 6">
    <name type="scientific">Protea cynaroides</name>
    <dbReference type="NCBI Taxonomy" id="273540"/>
    <lineage>
        <taxon>Eukaryota</taxon>
        <taxon>Viridiplantae</taxon>
        <taxon>Streptophyta</taxon>
        <taxon>Embryophyta</taxon>
        <taxon>Tracheophyta</taxon>
        <taxon>Spermatophyta</taxon>
        <taxon>Magnoliopsida</taxon>
        <taxon>Proteales</taxon>
        <taxon>Proteaceae</taxon>
        <taxon>Protea</taxon>
    </lineage>
</organism>
<dbReference type="PANTHER" id="PTHR22792:SF101">
    <property type="entry name" value="LA-RELATED PROTEIN 1A"/>
    <property type="match status" value="1"/>
</dbReference>
<keyword evidence="6" id="KW-1185">Reference proteome</keyword>
<gene>
    <name evidence="5" type="ORF">NE237_016751</name>
</gene>
<dbReference type="InterPro" id="IPR036390">
    <property type="entry name" value="WH_DNA-bd_sf"/>
</dbReference>
<name>A0A9Q0HIJ8_9MAGN</name>